<evidence type="ECO:0000313" key="3">
    <source>
        <dbReference type="Proteomes" id="UP000652219"/>
    </source>
</evidence>
<reference evidence="2 3" key="1">
    <citation type="journal article" date="2020" name="Phytopathology">
        <title>Genome Sequence Resources of Colletotrichum truncatum, C. plurivorum, C. musicola, and C. sojae: Four Species Pathogenic to Soybean (Glycine max).</title>
        <authorList>
            <person name="Rogerio F."/>
            <person name="Boufleur T.R."/>
            <person name="Ciampi-Guillardi M."/>
            <person name="Sukno S.A."/>
            <person name="Thon M.R."/>
            <person name="Massola Junior N.S."/>
            <person name="Baroncelli R."/>
        </authorList>
    </citation>
    <scope>NUCLEOTIDE SEQUENCE [LARGE SCALE GENOMIC DNA]</scope>
    <source>
        <strain evidence="2 3">LFN0009</strain>
    </source>
</reference>
<name>A0A8H6N1B3_9PEZI</name>
<dbReference type="Proteomes" id="UP000652219">
    <property type="component" value="Unassembled WGS sequence"/>
</dbReference>
<dbReference type="AlphaFoldDB" id="A0A8H6N1B3"/>
<comment type="caution">
    <text evidence="2">The sequence shown here is derived from an EMBL/GenBank/DDBJ whole genome shotgun (WGS) entry which is preliminary data.</text>
</comment>
<gene>
    <name evidence="2" type="ORF">CSOJ01_02867</name>
</gene>
<protein>
    <submittedName>
        <fullName evidence="2">F-box domain-containing protein</fullName>
    </submittedName>
</protein>
<feature type="domain" description="DUF6546" evidence="1">
    <location>
        <begin position="1"/>
        <end position="100"/>
    </location>
</feature>
<evidence type="ECO:0000313" key="2">
    <source>
        <dbReference type="EMBL" id="KAF6816692.1"/>
    </source>
</evidence>
<sequence length="106" mass="12478">MPKLQVMELWNARNQPDTRKLGELIFVFCFEITADLATIVVEFNWPFTLSEDASNAWEQLAMRRTQRRPVIKRKSPCYVEARLNARARVIKHLKLSKYIVQQAPFV</sequence>
<organism evidence="2 3">
    <name type="scientific">Colletotrichum sojae</name>
    <dbReference type="NCBI Taxonomy" id="2175907"/>
    <lineage>
        <taxon>Eukaryota</taxon>
        <taxon>Fungi</taxon>
        <taxon>Dikarya</taxon>
        <taxon>Ascomycota</taxon>
        <taxon>Pezizomycotina</taxon>
        <taxon>Sordariomycetes</taxon>
        <taxon>Hypocreomycetidae</taxon>
        <taxon>Glomerellales</taxon>
        <taxon>Glomerellaceae</taxon>
        <taxon>Colletotrichum</taxon>
        <taxon>Colletotrichum orchidearum species complex</taxon>
    </lineage>
</organism>
<dbReference type="InterPro" id="IPR046676">
    <property type="entry name" value="DUF6546"/>
</dbReference>
<keyword evidence="3" id="KW-1185">Reference proteome</keyword>
<accession>A0A8H6N1B3</accession>
<evidence type="ECO:0000259" key="1">
    <source>
        <dbReference type="Pfam" id="PF20183"/>
    </source>
</evidence>
<dbReference type="Pfam" id="PF20183">
    <property type="entry name" value="DUF6546"/>
    <property type="match status" value="1"/>
</dbReference>
<dbReference type="EMBL" id="WIGN01000026">
    <property type="protein sequence ID" value="KAF6816692.1"/>
    <property type="molecule type" value="Genomic_DNA"/>
</dbReference>
<proteinExistence type="predicted"/>